<dbReference type="PROSITE" id="PS51186">
    <property type="entry name" value="GNAT"/>
    <property type="match status" value="1"/>
</dbReference>
<keyword evidence="3" id="KW-1185">Reference proteome</keyword>
<evidence type="ECO:0000259" key="1">
    <source>
        <dbReference type="PROSITE" id="PS51186"/>
    </source>
</evidence>
<comment type="caution">
    <text evidence="2">The sequence shown here is derived from an EMBL/GenBank/DDBJ whole genome shotgun (WGS) entry which is preliminary data.</text>
</comment>
<dbReference type="Gene3D" id="3.40.630.30">
    <property type="match status" value="1"/>
</dbReference>
<dbReference type="Proteomes" id="UP000197361">
    <property type="component" value="Unassembled WGS sequence"/>
</dbReference>
<protein>
    <recommendedName>
        <fullName evidence="1">N-acetyltransferase domain-containing protein</fullName>
    </recommendedName>
</protein>
<accession>A0A246JN86</accession>
<dbReference type="SUPFAM" id="SSF55729">
    <property type="entry name" value="Acyl-CoA N-acyltransferases (Nat)"/>
    <property type="match status" value="1"/>
</dbReference>
<proteinExistence type="predicted"/>
<feature type="domain" description="N-acetyltransferase" evidence="1">
    <location>
        <begin position="64"/>
        <end position="192"/>
    </location>
</feature>
<dbReference type="InterPro" id="IPR016181">
    <property type="entry name" value="Acyl_CoA_acyltransferase"/>
</dbReference>
<dbReference type="EMBL" id="NISK01000005">
    <property type="protein sequence ID" value="OWQ94114.1"/>
    <property type="molecule type" value="Genomic_DNA"/>
</dbReference>
<evidence type="ECO:0000313" key="2">
    <source>
        <dbReference type="EMBL" id="OWQ94114.1"/>
    </source>
</evidence>
<name>A0A246JN86_9SPHN</name>
<dbReference type="Pfam" id="PF13508">
    <property type="entry name" value="Acetyltransf_7"/>
    <property type="match status" value="1"/>
</dbReference>
<organism evidence="2 3">
    <name type="scientific">Sphingopyxis bauzanensis</name>
    <dbReference type="NCBI Taxonomy" id="651663"/>
    <lineage>
        <taxon>Bacteria</taxon>
        <taxon>Pseudomonadati</taxon>
        <taxon>Pseudomonadota</taxon>
        <taxon>Alphaproteobacteria</taxon>
        <taxon>Sphingomonadales</taxon>
        <taxon>Sphingomonadaceae</taxon>
        <taxon>Sphingopyxis</taxon>
    </lineage>
</organism>
<sequence>MTYGLVGAATIGTDARLAVASLAHEALAPYYNRLSIPEDRLRAILADEACDPATELGAGQAMMVNGRVAALIVGYPADEMRARQQASLFHLLRAEVEESEAILVAAGAQAADVTPIPSDAFYLARIAVTPVYRGTGLAETLLSSIGADQPLSMPIGLHVHRDNERAIRFYLRGGFVRADDADLPFRSFVLRR</sequence>
<dbReference type="InterPro" id="IPR000182">
    <property type="entry name" value="GNAT_dom"/>
</dbReference>
<gene>
    <name evidence="2" type="ORF">CDQ92_19090</name>
</gene>
<dbReference type="AlphaFoldDB" id="A0A246JN86"/>
<evidence type="ECO:0000313" key="3">
    <source>
        <dbReference type="Proteomes" id="UP000197361"/>
    </source>
</evidence>
<reference evidence="2 3" key="1">
    <citation type="journal article" date="2010" name="Int. J. Syst. Evol. Microbiol.">
        <title>Sphingopyxis bauzanensis sp. nov., a psychrophilic bacterium isolated from soil.</title>
        <authorList>
            <person name="Zhang D.C."/>
            <person name="Liu H.C."/>
            <person name="Xin Y.H."/>
            <person name="Zhou Y.G."/>
            <person name="Schinner F."/>
            <person name="Margesin R."/>
        </authorList>
    </citation>
    <scope>NUCLEOTIDE SEQUENCE [LARGE SCALE GENOMIC DNA]</scope>
    <source>
        <strain evidence="2 3">DSM 22271</strain>
    </source>
</reference>
<dbReference type="GO" id="GO:0016747">
    <property type="term" value="F:acyltransferase activity, transferring groups other than amino-acyl groups"/>
    <property type="evidence" value="ECO:0007669"/>
    <property type="project" value="InterPro"/>
</dbReference>